<evidence type="ECO:0000313" key="3">
    <source>
        <dbReference type="EMBL" id="CAF5224291.1"/>
    </source>
</evidence>
<feature type="non-terminal residue" evidence="1">
    <location>
        <position position="1"/>
    </location>
</feature>
<dbReference type="Proteomes" id="UP000681720">
    <property type="component" value="Unassembled WGS sequence"/>
</dbReference>
<comment type="caution">
    <text evidence="1">The sequence shown here is derived from an EMBL/GenBank/DDBJ whole genome shotgun (WGS) entry which is preliminary data.</text>
</comment>
<dbReference type="Proteomes" id="UP000681967">
    <property type="component" value="Unassembled WGS sequence"/>
</dbReference>
<evidence type="ECO:0000313" key="2">
    <source>
        <dbReference type="EMBL" id="CAF4981426.1"/>
    </source>
</evidence>
<dbReference type="EMBL" id="CAJOBJ010372960">
    <property type="protein sequence ID" value="CAF5224291.1"/>
    <property type="molecule type" value="Genomic_DNA"/>
</dbReference>
<name>A0A820WC43_9BILA</name>
<proteinExistence type="predicted"/>
<dbReference type="EMBL" id="CAJOBG010055159">
    <property type="protein sequence ID" value="CAF4513464.1"/>
    <property type="molecule type" value="Genomic_DNA"/>
</dbReference>
<reference evidence="1" key="1">
    <citation type="submission" date="2021-02" db="EMBL/GenBank/DDBJ databases">
        <authorList>
            <person name="Nowell W R."/>
        </authorList>
    </citation>
    <scope>NUCLEOTIDE SEQUENCE</scope>
</reference>
<gene>
    <name evidence="2" type="ORF">BYL167_LOCUS54896</name>
    <name evidence="3" type="ORF">GIL414_LOCUS86031</name>
    <name evidence="1" type="ORF">OVN521_LOCUS41450</name>
</gene>
<dbReference type="Proteomes" id="UP000663866">
    <property type="component" value="Unassembled WGS sequence"/>
</dbReference>
<evidence type="ECO:0000313" key="4">
    <source>
        <dbReference type="Proteomes" id="UP000663866"/>
    </source>
</evidence>
<evidence type="ECO:0000313" key="1">
    <source>
        <dbReference type="EMBL" id="CAF4513464.1"/>
    </source>
</evidence>
<protein>
    <submittedName>
        <fullName evidence="1">Uncharacterized protein</fullName>
    </submittedName>
</protein>
<keyword evidence="4" id="KW-1185">Reference proteome</keyword>
<accession>A0A820WC43</accession>
<dbReference type="AlphaFoldDB" id="A0A820WC43"/>
<sequence length="49" mass="5820">MVSKKILSNQLIFRFSSSQFNQQQIQLQTKHHNTKLNSFNKQLNQTKTI</sequence>
<organism evidence="1 4">
    <name type="scientific">Rotaria magnacalcarata</name>
    <dbReference type="NCBI Taxonomy" id="392030"/>
    <lineage>
        <taxon>Eukaryota</taxon>
        <taxon>Metazoa</taxon>
        <taxon>Spiralia</taxon>
        <taxon>Gnathifera</taxon>
        <taxon>Rotifera</taxon>
        <taxon>Eurotatoria</taxon>
        <taxon>Bdelloidea</taxon>
        <taxon>Philodinida</taxon>
        <taxon>Philodinidae</taxon>
        <taxon>Rotaria</taxon>
    </lineage>
</organism>
<dbReference type="EMBL" id="CAJOBH010198540">
    <property type="protein sequence ID" value="CAF4981426.1"/>
    <property type="molecule type" value="Genomic_DNA"/>
</dbReference>